<name>A0A8T2TQE6_CERRI</name>
<evidence type="ECO:0000313" key="3">
    <source>
        <dbReference type="Proteomes" id="UP000825935"/>
    </source>
</evidence>
<dbReference type="EMBL" id="CM035417">
    <property type="protein sequence ID" value="KAH7423665.1"/>
    <property type="molecule type" value="Genomic_DNA"/>
</dbReference>
<dbReference type="AlphaFoldDB" id="A0A8T2TQE6"/>
<keyword evidence="3" id="KW-1185">Reference proteome</keyword>
<evidence type="ECO:0000256" key="1">
    <source>
        <dbReference type="SAM" id="MobiDB-lite"/>
    </source>
</evidence>
<protein>
    <submittedName>
        <fullName evidence="2">Uncharacterized protein</fullName>
    </submittedName>
</protein>
<organism evidence="2 3">
    <name type="scientific">Ceratopteris richardii</name>
    <name type="common">Triangle waterfern</name>
    <dbReference type="NCBI Taxonomy" id="49495"/>
    <lineage>
        <taxon>Eukaryota</taxon>
        <taxon>Viridiplantae</taxon>
        <taxon>Streptophyta</taxon>
        <taxon>Embryophyta</taxon>
        <taxon>Tracheophyta</taxon>
        <taxon>Polypodiopsida</taxon>
        <taxon>Polypodiidae</taxon>
        <taxon>Polypodiales</taxon>
        <taxon>Pteridineae</taxon>
        <taxon>Pteridaceae</taxon>
        <taxon>Parkerioideae</taxon>
        <taxon>Ceratopteris</taxon>
    </lineage>
</organism>
<gene>
    <name evidence="2" type="ORF">KP509_12G067200</name>
</gene>
<feature type="region of interest" description="Disordered" evidence="1">
    <location>
        <begin position="196"/>
        <end position="235"/>
    </location>
</feature>
<reference evidence="2" key="1">
    <citation type="submission" date="2021-08" db="EMBL/GenBank/DDBJ databases">
        <title>WGS assembly of Ceratopteris richardii.</title>
        <authorList>
            <person name="Marchant D.B."/>
            <person name="Chen G."/>
            <person name="Jenkins J."/>
            <person name="Shu S."/>
            <person name="Leebens-Mack J."/>
            <person name="Grimwood J."/>
            <person name="Schmutz J."/>
            <person name="Soltis P."/>
            <person name="Soltis D."/>
            <person name="Chen Z.-H."/>
        </authorList>
    </citation>
    <scope>NUCLEOTIDE SEQUENCE</scope>
    <source>
        <strain evidence="2">Whitten #5841</strain>
        <tissue evidence="2">Leaf</tissue>
    </source>
</reference>
<sequence>MLSLSNCAIKDSDWQDVEAQIQAELRALDAIDLTHISGDSQMEVLEKENATTAEHSTDQFENLMYRLELQNEKLLHFEHLIFIEETGFDESHRDMEKPASPNLDVSSPRNCRTQNCFLALENLIRPLCILDKEGNSCSKDAYIGPPVLSTKNTRFCKSPKGYRRRTVESPRKLRVQQLHGDNIENMQLSVYTSKTMKNVKDHEKSEEAENVKDHEKSGEAENVKDHEKSEEAENVKERLQDTVCLSHINVSFRGVEVINSNVKPQRRIPVASLPWKVNLVLKDPSLKAFWEAGILIRTCLQTSPYLKPIPFGVDYY</sequence>
<accession>A0A8T2TQE6</accession>
<feature type="compositionally biased region" description="Basic and acidic residues" evidence="1">
    <location>
        <begin position="198"/>
        <end position="235"/>
    </location>
</feature>
<proteinExistence type="predicted"/>
<dbReference type="Proteomes" id="UP000825935">
    <property type="component" value="Chromosome 12"/>
</dbReference>
<evidence type="ECO:0000313" key="2">
    <source>
        <dbReference type="EMBL" id="KAH7423665.1"/>
    </source>
</evidence>
<comment type="caution">
    <text evidence="2">The sequence shown here is derived from an EMBL/GenBank/DDBJ whole genome shotgun (WGS) entry which is preliminary data.</text>
</comment>